<comment type="caution">
    <text evidence="2">The sequence shown here is derived from an EMBL/GenBank/DDBJ whole genome shotgun (WGS) entry which is preliminary data.</text>
</comment>
<proteinExistence type="predicted"/>
<evidence type="ECO:0000313" key="2">
    <source>
        <dbReference type="EMBL" id="MCA9757978.1"/>
    </source>
</evidence>
<dbReference type="AlphaFoldDB" id="A0A956NF62"/>
<name>A0A956NF62_UNCEI</name>
<dbReference type="Proteomes" id="UP000739538">
    <property type="component" value="Unassembled WGS sequence"/>
</dbReference>
<reference evidence="2" key="2">
    <citation type="journal article" date="2021" name="Microbiome">
        <title>Successional dynamics and alternative stable states in a saline activated sludge microbial community over 9 years.</title>
        <authorList>
            <person name="Wang Y."/>
            <person name="Ye J."/>
            <person name="Ju F."/>
            <person name="Liu L."/>
            <person name="Boyd J.A."/>
            <person name="Deng Y."/>
            <person name="Parks D.H."/>
            <person name="Jiang X."/>
            <person name="Yin X."/>
            <person name="Woodcroft B.J."/>
            <person name="Tyson G.W."/>
            <person name="Hugenholtz P."/>
            <person name="Polz M.F."/>
            <person name="Zhang T."/>
        </authorList>
    </citation>
    <scope>NUCLEOTIDE SEQUENCE</scope>
    <source>
        <strain evidence="2">HKST-UBA02</strain>
    </source>
</reference>
<dbReference type="EMBL" id="JAGQHS010000133">
    <property type="protein sequence ID" value="MCA9757978.1"/>
    <property type="molecule type" value="Genomic_DNA"/>
</dbReference>
<feature type="region of interest" description="Disordered" evidence="1">
    <location>
        <begin position="299"/>
        <end position="337"/>
    </location>
</feature>
<organism evidence="2 3">
    <name type="scientific">Eiseniibacteriota bacterium</name>
    <dbReference type="NCBI Taxonomy" id="2212470"/>
    <lineage>
        <taxon>Bacteria</taxon>
        <taxon>Candidatus Eiseniibacteriota</taxon>
    </lineage>
</organism>
<protein>
    <recommendedName>
        <fullName evidence="4">Alpha-2-macroglobulin domain-containing protein</fullName>
    </recommendedName>
</protein>
<feature type="compositionally biased region" description="Low complexity" evidence="1">
    <location>
        <begin position="299"/>
        <end position="312"/>
    </location>
</feature>
<feature type="compositionally biased region" description="Basic and acidic residues" evidence="1">
    <location>
        <begin position="883"/>
        <end position="893"/>
    </location>
</feature>
<sequence>SPVEGESVQLELRRVDPGNEALLWTRNGTSSDEPLRLAVERPGPGDYALRVVLPDGTAAMPSPVAPTATATSNNSFLRAVSSEGGLDLTLGGTPLAGANTLFVVERGDVLAAKAERIPGDGRLVLPLPPLPPPTATLHVTQVGSDPSRVRFEGGLRQRLPFYRSASAEVASDAPPHRAIVHVEIDAGGQSPDSAFVTIQVETPAGTHPAGRLSISASAIPTNAGAADMATFFGTEPDPLASAFGSAGTAPRWTELRDRLVLSGGVEAASGVAIATGVATTGVASTGIATTGIATGTGADVASEDAPASGDASSADHRGTIASVRHETESGRSARDHESIDAYRHAPAERSLLWSPDVAVPENSGVRFALPLHTIGSDLLRVRVWATTPDVRFGYAEAAVRPDSEILFELDSVPALHAGDQIEWPCRVTNRGTERWEGQLLTELEGGVVRHAPDALRVDPGTTWSGRIEIEAQAEEGALRLTTTLAGADEAVVSSRTASSEVQEPKVERTVVRSGIASPRASDALDLSDGHLLAAQGVEIRVASSYFLELHDPVRVLLDDSVPDPERDIARLAAAALAARTPTWFGTTRDELTRICRECCDRLQAAGIPLGDGVDLPETDLVPASRFRPFSLDARARWAAALAVREGLPVPSSWLKELDVAADSYRVRVREITARPQLEIAALHAWTDRLANRQRPDDSDLVWLLARDTLLGTLGRTYLALAWDAETVRPELVPQLRGQYETLLRDVEEAMDPSRQRVLVEGSIPTSAMLLHLLSERAPNHRLAPTLLRGLLSARNTAGVWPERMNSAYAVCGIGALLNRVESADRPQRAELVLGTSTTKELLLEPGQRIGNEASTNGVAPRNGTPARRDLALAAGSGGQDTGSTRRDEPRPEWKNPIATVTYDLPTLSRMRRHDPDRTELELTLTTDRGSSAYYQILTREESPAAQLSAPTGSIRVTRVFRRVDGTPFATKGADPIGWIDVGRTCLLEVELTIELQESTAGLFVREALPPAATFRGWVQDGASADPGLEQTTVRTDGSIEFVTEPLPAGTHIFRYGLELRNAGRFHLPGTQIEALRTGARGRGAGQELRAER</sequence>
<evidence type="ECO:0000256" key="1">
    <source>
        <dbReference type="SAM" id="MobiDB-lite"/>
    </source>
</evidence>
<feature type="non-terminal residue" evidence="2">
    <location>
        <position position="1"/>
    </location>
</feature>
<accession>A0A956NF62</accession>
<feature type="region of interest" description="Disordered" evidence="1">
    <location>
        <begin position="873"/>
        <end position="894"/>
    </location>
</feature>
<feature type="compositionally biased region" description="Basic and acidic residues" evidence="1">
    <location>
        <begin position="313"/>
        <end position="337"/>
    </location>
</feature>
<evidence type="ECO:0008006" key="4">
    <source>
        <dbReference type="Google" id="ProtNLM"/>
    </source>
</evidence>
<gene>
    <name evidence="2" type="ORF">KDA27_19455</name>
</gene>
<reference evidence="2" key="1">
    <citation type="submission" date="2020-04" db="EMBL/GenBank/DDBJ databases">
        <authorList>
            <person name="Zhang T."/>
        </authorList>
    </citation>
    <scope>NUCLEOTIDE SEQUENCE</scope>
    <source>
        <strain evidence="2">HKST-UBA02</strain>
    </source>
</reference>
<evidence type="ECO:0000313" key="3">
    <source>
        <dbReference type="Proteomes" id="UP000739538"/>
    </source>
</evidence>